<gene>
    <name evidence="2" type="ORF">HN018_18585</name>
</gene>
<feature type="domain" description="NAD-dependent epimerase/dehydratase" evidence="1">
    <location>
        <begin position="7"/>
        <end position="196"/>
    </location>
</feature>
<reference evidence="2 3" key="1">
    <citation type="journal article" date="2014" name="World J. Microbiol. Biotechnol.">
        <title>Biodiversity and physiological characteristics of Antarctic and Arctic lichens-associated bacteria.</title>
        <authorList>
            <person name="Lee Y.M."/>
            <person name="Kim E.H."/>
            <person name="Lee H.K."/>
            <person name="Hong S.G."/>
        </authorList>
    </citation>
    <scope>NUCLEOTIDE SEQUENCE [LARGE SCALE GENOMIC DNA]</scope>
    <source>
        <strain evidence="2 3">PAMC 26569</strain>
    </source>
</reference>
<dbReference type="GO" id="GO:0005737">
    <property type="term" value="C:cytoplasm"/>
    <property type="evidence" value="ECO:0007669"/>
    <property type="project" value="TreeGrafter"/>
</dbReference>
<dbReference type="PANTHER" id="PTHR48079:SF6">
    <property type="entry name" value="NAD(P)-BINDING DOMAIN-CONTAINING PROTEIN-RELATED"/>
    <property type="match status" value="1"/>
</dbReference>
<dbReference type="PANTHER" id="PTHR48079">
    <property type="entry name" value="PROTEIN YEEZ"/>
    <property type="match status" value="1"/>
</dbReference>
<dbReference type="AlphaFoldDB" id="A0A6M8HU89"/>
<accession>A0A6M8HU89</accession>
<sequence>MTRPVAAVTGGTGFLGRHVVAALCKAGWEVRLLARRDPVHPLLAGCRFEVVPGDLGNPGSLSRLVQGADVVVHAAALVKAKGAAEFMAINRDGTANLAAIVARDAPTARFVLISSQAARTPHVSAYARSKRAGEEATQAALPLGNWVILRPCVVYGPWDLEGIATLRLASRRTVPVPAAPEPRIAMVHAHDAAASVVALCGPGPSAVVYELSDERTDGYGWREIVETAALPFGRMPRFQPLPDLAFLGAGLATDAWASITRKPAVFGRGKAREILYRDWGSDRVLQPPAELWRPTIGLKEGLAETVAWWRSEMQAGSA</sequence>
<evidence type="ECO:0000259" key="1">
    <source>
        <dbReference type="Pfam" id="PF01370"/>
    </source>
</evidence>
<dbReference type="Pfam" id="PF01370">
    <property type="entry name" value="Epimerase"/>
    <property type="match status" value="1"/>
</dbReference>
<keyword evidence="3" id="KW-1185">Reference proteome</keyword>
<dbReference type="InterPro" id="IPR036291">
    <property type="entry name" value="NAD(P)-bd_dom_sf"/>
</dbReference>
<dbReference type="EMBL" id="CP053708">
    <property type="protein sequence ID" value="QKE91775.1"/>
    <property type="molecule type" value="Genomic_DNA"/>
</dbReference>
<dbReference type="Gene3D" id="3.40.50.720">
    <property type="entry name" value="NAD(P)-binding Rossmann-like Domain"/>
    <property type="match status" value="1"/>
</dbReference>
<name>A0A6M8HU89_9PROT</name>
<dbReference type="KEGG" id="lck:HN018_18585"/>
<organism evidence="2 3">
    <name type="scientific">Lichenicola cladoniae</name>
    <dbReference type="NCBI Taxonomy" id="1484109"/>
    <lineage>
        <taxon>Bacteria</taxon>
        <taxon>Pseudomonadati</taxon>
        <taxon>Pseudomonadota</taxon>
        <taxon>Alphaproteobacteria</taxon>
        <taxon>Acetobacterales</taxon>
        <taxon>Acetobacteraceae</taxon>
        <taxon>Lichenicola</taxon>
    </lineage>
</organism>
<protein>
    <submittedName>
        <fullName evidence="2">SDR family NAD(P)-dependent oxidoreductase</fullName>
    </submittedName>
</protein>
<dbReference type="InterPro" id="IPR001509">
    <property type="entry name" value="Epimerase_deHydtase"/>
</dbReference>
<evidence type="ECO:0000313" key="3">
    <source>
        <dbReference type="Proteomes" id="UP000500767"/>
    </source>
</evidence>
<proteinExistence type="predicted"/>
<dbReference type="Proteomes" id="UP000500767">
    <property type="component" value="Chromosome"/>
</dbReference>
<dbReference type="SUPFAM" id="SSF51735">
    <property type="entry name" value="NAD(P)-binding Rossmann-fold domains"/>
    <property type="match status" value="1"/>
</dbReference>
<dbReference type="GO" id="GO:0004029">
    <property type="term" value="F:aldehyde dehydrogenase (NAD+) activity"/>
    <property type="evidence" value="ECO:0007669"/>
    <property type="project" value="TreeGrafter"/>
</dbReference>
<dbReference type="InterPro" id="IPR051783">
    <property type="entry name" value="NAD(P)-dependent_oxidoreduct"/>
</dbReference>
<evidence type="ECO:0000313" key="2">
    <source>
        <dbReference type="EMBL" id="QKE91775.1"/>
    </source>
</evidence>
<dbReference type="RefSeq" id="WP_171835129.1">
    <property type="nucleotide sequence ID" value="NZ_CP053708.1"/>
</dbReference>